<organism evidence="2">
    <name type="scientific">mine drainage metagenome</name>
    <dbReference type="NCBI Taxonomy" id="410659"/>
    <lineage>
        <taxon>unclassified sequences</taxon>
        <taxon>metagenomes</taxon>
        <taxon>ecological metagenomes</taxon>
    </lineage>
</organism>
<proteinExistence type="predicted"/>
<evidence type="ECO:0000313" key="2">
    <source>
        <dbReference type="EMBL" id="EQD29006.1"/>
    </source>
</evidence>
<sequence>WVGYFKLADAAKTPLADLDEWLRHRLRQCRLKEWKRAKTRYRELVRLGVNSEQARNISGSRKGLWRLSLTPQLHVALGNAYWRGLGLAFASDLYGKR</sequence>
<dbReference type="Pfam" id="PF08388">
    <property type="entry name" value="GIIM"/>
    <property type="match status" value="1"/>
</dbReference>
<dbReference type="AlphaFoldDB" id="T0Y1P7"/>
<dbReference type="EMBL" id="AUZX01015444">
    <property type="protein sequence ID" value="EQD29006.1"/>
    <property type="molecule type" value="Genomic_DNA"/>
</dbReference>
<feature type="domain" description="Group II intron maturase-specific" evidence="1">
    <location>
        <begin position="1"/>
        <end position="46"/>
    </location>
</feature>
<evidence type="ECO:0000259" key="1">
    <source>
        <dbReference type="Pfam" id="PF08388"/>
    </source>
</evidence>
<gene>
    <name evidence="2" type="ORF">B1A_20912</name>
</gene>
<reference evidence="2" key="1">
    <citation type="submission" date="2013-08" db="EMBL/GenBank/DDBJ databases">
        <authorList>
            <person name="Mendez C."/>
            <person name="Richter M."/>
            <person name="Ferrer M."/>
            <person name="Sanchez J."/>
        </authorList>
    </citation>
    <scope>NUCLEOTIDE SEQUENCE</scope>
</reference>
<accession>T0Y1P7</accession>
<comment type="caution">
    <text evidence="2">The sequence shown here is derived from an EMBL/GenBank/DDBJ whole genome shotgun (WGS) entry which is preliminary data.</text>
</comment>
<name>T0Y1P7_9ZZZZ</name>
<protein>
    <submittedName>
        <fullName evidence="2">Group II intron, maturase-specific domain protein</fullName>
    </submittedName>
</protein>
<reference evidence="2" key="2">
    <citation type="journal article" date="2014" name="ISME J.">
        <title>Microbial stratification in low pH oxic and suboxic macroscopic growths along an acid mine drainage.</title>
        <authorList>
            <person name="Mendez-Garcia C."/>
            <person name="Mesa V."/>
            <person name="Sprenger R.R."/>
            <person name="Richter M."/>
            <person name="Diez M.S."/>
            <person name="Solano J."/>
            <person name="Bargiela R."/>
            <person name="Golyshina O.V."/>
            <person name="Manteca A."/>
            <person name="Ramos J.L."/>
            <person name="Gallego J.R."/>
            <person name="Llorente I."/>
            <person name="Martins Dos Santos V.A."/>
            <person name="Jensen O.N."/>
            <person name="Pelaez A.I."/>
            <person name="Sanchez J."/>
            <person name="Ferrer M."/>
        </authorList>
    </citation>
    <scope>NUCLEOTIDE SEQUENCE</scope>
</reference>
<dbReference type="InterPro" id="IPR013597">
    <property type="entry name" value="Mat_intron_G2"/>
</dbReference>
<feature type="non-terminal residue" evidence="2">
    <location>
        <position position="1"/>
    </location>
</feature>